<dbReference type="OrthoDB" id="8480324at2"/>
<dbReference type="Proteomes" id="UP000292781">
    <property type="component" value="Unassembled WGS sequence"/>
</dbReference>
<evidence type="ECO:0000313" key="2">
    <source>
        <dbReference type="Proteomes" id="UP000292781"/>
    </source>
</evidence>
<organism evidence="1 2">
    <name type="scientific">Siculibacillus lacustris</name>
    <dbReference type="NCBI Taxonomy" id="1549641"/>
    <lineage>
        <taxon>Bacteria</taxon>
        <taxon>Pseudomonadati</taxon>
        <taxon>Pseudomonadota</taxon>
        <taxon>Alphaproteobacteria</taxon>
        <taxon>Hyphomicrobiales</taxon>
        <taxon>Ancalomicrobiaceae</taxon>
        <taxon>Siculibacillus</taxon>
    </lineage>
</organism>
<dbReference type="EMBL" id="SJFN01000006">
    <property type="protein sequence ID" value="TBW39726.1"/>
    <property type="molecule type" value="Genomic_DNA"/>
</dbReference>
<dbReference type="AlphaFoldDB" id="A0A4Q9VUJ5"/>
<proteinExistence type="predicted"/>
<comment type="caution">
    <text evidence="1">The sequence shown here is derived from an EMBL/GenBank/DDBJ whole genome shotgun (WGS) entry which is preliminary data.</text>
</comment>
<evidence type="ECO:0000313" key="1">
    <source>
        <dbReference type="EMBL" id="TBW39726.1"/>
    </source>
</evidence>
<protein>
    <submittedName>
        <fullName evidence="1">Uncharacterized protein</fullName>
    </submittedName>
</protein>
<reference evidence="1 2" key="1">
    <citation type="submission" date="2019-02" db="EMBL/GenBank/DDBJ databases">
        <title>Siculibacillus lacustris gen. nov., sp. nov., a new rosette-forming bacterium isolated from a freshwater crater lake (Lake St. Ana, Romania).</title>
        <authorList>
            <person name="Felfoldi T."/>
            <person name="Marton Z."/>
            <person name="Szabo A."/>
            <person name="Mentes A."/>
            <person name="Boka K."/>
            <person name="Marialigeti K."/>
            <person name="Mathe I."/>
            <person name="Koncz M."/>
            <person name="Schumann P."/>
            <person name="Toth E."/>
        </authorList>
    </citation>
    <scope>NUCLEOTIDE SEQUENCE [LARGE SCALE GENOMIC DNA]</scope>
    <source>
        <strain evidence="1 2">SA-279</strain>
    </source>
</reference>
<keyword evidence="2" id="KW-1185">Reference proteome</keyword>
<accession>A0A4Q9VUJ5</accession>
<gene>
    <name evidence="1" type="ORF">EYW49_05560</name>
</gene>
<dbReference type="RefSeq" id="WP_131307052.1">
    <property type="nucleotide sequence ID" value="NZ_SJFN01000006.1"/>
</dbReference>
<name>A0A4Q9VUJ5_9HYPH</name>
<sequence length="291" mass="31773">MGRFFLPADTRGMWDRSGRSLTVFVGEDVFIGFEGIGGEARAASFSASQHGSGEYAREVYDDGPTRLLIKIDTPQPLRLTFTATGKDGRDAAPPIEILVKMRPSFADIAPVGQMDSNACWAACLQWWLKAAPNRTQIDQPNLLVRSHGMVGADGTIDPAKMTSFVSVNNFGMTGRSVAARSIRDFFGMWPLLIGFKAPGGFGHMNVLHGENVAQKTVRAMEPWAPDPDLLGDQLNVIDDGRGPPVYAYKTDGAPYRFLGAQVTRPATYYTDSPMNSGQFWVGVPSEYLARM</sequence>